<dbReference type="CDD" id="cd06530">
    <property type="entry name" value="S26_SPase_I"/>
    <property type="match status" value="1"/>
</dbReference>
<dbReference type="HOGENOM" id="CLU_028723_4_1_1"/>
<sequence length="161" mass="18275">MALSPPVRNTLLALTWVPVLHYINKHFYQPYQIRGISMTPTFNPGTTTTTNDIVLVRKYNLRKPTSVDRGDIIMFRSPEDPEKLLTKRIVGMQGDTIKPRDTYPKREVIVPRSHLWVEGDNLAHSVDSNKFGCISQGLLVGKVIMVVWPLSRFGCDLQANN</sequence>
<keyword evidence="5 11" id="KW-0999">Mitochondrion inner membrane</keyword>
<evidence type="ECO:0000256" key="1">
    <source>
        <dbReference type="ARBA" id="ARBA00004434"/>
    </source>
</evidence>
<dbReference type="PROSITE" id="PS00761">
    <property type="entry name" value="SPASE_I_3"/>
    <property type="match status" value="1"/>
</dbReference>
<evidence type="ECO:0000313" key="13">
    <source>
        <dbReference type="EMBL" id="EGW32104.1"/>
    </source>
</evidence>
<dbReference type="eggNOG" id="KOG1568">
    <property type="taxonomic scope" value="Eukaryota"/>
</dbReference>
<dbReference type="EMBL" id="GL996502">
    <property type="protein sequence ID" value="EGW32104.1"/>
    <property type="molecule type" value="Genomic_DNA"/>
</dbReference>
<dbReference type="Gene3D" id="2.10.109.10">
    <property type="entry name" value="Umud Fragment, subunit A"/>
    <property type="match status" value="1"/>
</dbReference>
<dbReference type="GO" id="GO:0042720">
    <property type="term" value="C:mitochondrial inner membrane peptidase complex"/>
    <property type="evidence" value="ECO:0007669"/>
    <property type="project" value="InterPro"/>
</dbReference>
<dbReference type="STRING" id="619300.G3APC7"/>
<dbReference type="InterPro" id="IPR037730">
    <property type="entry name" value="IMP2"/>
</dbReference>
<dbReference type="AlphaFoldDB" id="G3APC7"/>
<protein>
    <recommendedName>
        <fullName evidence="11">Mitochondrial inner membrane protease subunit</fullName>
        <ecNumber evidence="11">3.4.21.-</ecNumber>
    </recommendedName>
</protein>
<dbReference type="InterPro" id="IPR000223">
    <property type="entry name" value="Pept_S26A_signal_pept_1"/>
</dbReference>
<dbReference type="PRINTS" id="PR00727">
    <property type="entry name" value="LEADERPTASE"/>
</dbReference>
<keyword evidence="4" id="KW-0812">Transmembrane</keyword>
<dbReference type="RefSeq" id="XP_007375380.1">
    <property type="nucleotide sequence ID" value="XM_007375318.1"/>
</dbReference>
<evidence type="ECO:0000256" key="7">
    <source>
        <dbReference type="ARBA" id="ARBA00022989"/>
    </source>
</evidence>
<comment type="subcellular location">
    <subcellularLocation>
        <location evidence="1">Mitochondrion inner membrane</location>
        <topology evidence="1">Single-pass membrane protein</topology>
    </subcellularLocation>
</comment>
<evidence type="ECO:0000259" key="12">
    <source>
        <dbReference type="Pfam" id="PF10502"/>
    </source>
</evidence>
<dbReference type="GO" id="GO:0006465">
    <property type="term" value="P:signal peptide processing"/>
    <property type="evidence" value="ECO:0007669"/>
    <property type="project" value="InterPro"/>
</dbReference>
<feature type="domain" description="Peptidase S26" evidence="12">
    <location>
        <begin position="14"/>
        <end position="101"/>
    </location>
</feature>
<keyword evidence="9" id="KW-0472">Membrane</keyword>
<name>G3APC7_SPAPN</name>
<comment type="similarity">
    <text evidence="2">Belongs to the peptidase S26 family. IMP2 subfamily.</text>
</comment>
<feature type="active site" evidence="10">
    <location>
        <position position="37"/>
    </location>
</feature>
<feature type="domain" description="Peptidase S26" evidence="12">
    <location>
        <begin position="108"/>
        <end position="148"/>
    </location>
</feature>
<feature type="active site" evidence="10">
    <location>
        <position position="87"/>
    </location>
</feature>
<dbReference type="GO" id="GO:0006627">
    <property type="term" value="P:protein processing involved in protein targeting to mitochondrion"/>
    <property type="evidence" value="ECO:0007669"/>
    <property type="project" value="InterPro"/>
</dbReference>
<dbReference type="OrthoDB" id="9996127at2759"/>
<evidence type="ECO:0000256" key="4">
    <source>
        <dbReference type="ARBA" id="ARBA00022692"/>
    </source>
</evidence>
<dbReference type="OMA" id="WIPVIAW"/>
<evidence type="ECO:0000256" key="10">
    <source>
        <dbReference type="PIRSR" id="PIRSR600223-1"/>
    </source>
</evidence>
<dbReference type="FunFam" id="2.10.109.10:FF:000005">
    <property type="entry name" value="Mitochondrial inner membrane protease subunit"/>
    <property type="match status" value="1"/>
</dbReference>
<evidence type="ECO:0000256" key="2">
    <source>
        <dbReference type="ARBA" id="ARBA00007066"/>
    </source>
</evidence>
<dbReference type="InterPro" id="IPR019756">
    <property type="entry name" value="Pept_S26A_signal_pept_1_Ser-AS"/>
</dbReference>
<dbReference type="InterPro" id="IPR036286">
    <property type="entry name" value="LexA/Signal_pep-like_sf"/>
</dbReference>
<keyword evidence="3 11" id="KW-0645">Protease</keyword>
<evidence type="ECO:0000256" key="3">
    <source>
        <dbReference type="ARBA" id="ARBA00022670"/>
    </source>
</evidence>
<evidence type="ECO:0000256" key="11">
    <source>
        <dbReference type="RuleBase" id="RU362041"/>
    </source>
</evidence>
<organism evidence="14">
    <name type="scientific">Spathaspora passalidarum (strain NRRL Y-27907 / 11-Y1)</name>
    <dbReference type="NCBI Taxonomy" id="619300"/>
    <lineage>
        <taxon>Eukaryota</taxon>
        <taxon>Fungi</taxon>
        <taxon>Dikarya</taxon>
        <taxon>Ascomycota</taxon>
        <taxon>Saccharomycotina</taxon>
        <taxon>Pichiomycetes</taxon>
        <taxon>Debaryomycetaceae</taxon>
        <taxon>Spathaspora</taxon>
    </lineage>
</organism>
<keyword evidence="6 11" id="KW-0378">Hydrolase</keyword>
<dbReference type="FunCoup" id="G3APC7">
    <property type="interactions" value="370"/>
</dbReference>
<evidence type="ECO:0000256" key="5">
    <source>
        <dbReference type="ARBA" id="ARBA00022792"/>
    </source>
</evidence>
<gene>
    <name evidence="13" type="ORF">SPAPADRAFT_139200</name>
</gene>
<dbReference type="PROSITE" id="PS00501">
    <property type="entry name" value="SPASE_I_1"/>
    <property type="match status" value="1"/>
</dbReference>
<dbReference type="InterPro" id="IPR019533">
    <property type="entry name" value="Peptidase_S26"/>
</dbReference>
<dbReference type="PANTHER" id="PTHR46041">
    <property type="entry name" value="MITOCHONDRIAL INNER MEMBRANE PROTEASE SUBUNIT 2"/>
    <property type="match status" value="1"/>
</dbReference>
<keyword evidence="14" id="KW-1185">Reference proteome</keyword>
<keyword evidence="8 11" id="KW-0496">Mitochondrion</keyword>
<keyword evidence="7" id="KW-1133">Transmembrane helix</keyword>
<evidence type="ECO:0000256" key="6">
    <source>
        <dbReference type="ARBA" id="ARBA00022801"/>
    </source>
</evidence>
<dbReference type="GeneID" id="18870187"/>
<proteinExistence type="inferred from homology"/>
<dbReference type="NCBIfam" id="TIGR02227">
    <property type="entry name" value="sigpep_I_bact"/>
    <property type="match status" value="1"/>
</dbReference>
<dbReference type="KEGG" id="spaa:SPAPADRAFT_139200"/>
<evidence type="ECO:0000256" key="9">
    <source>
        <dbReference type="ARBA" id="ARBA00023136"/>
    </source>
</evidence>
<dbReference type="Proteomes" id="UP000000709">
    <property type="component" value="Unassembled WGS sequence"/>
</dbReference>
<dbReference type="InParanoid" id="G3APC7"/>
<dbReference type="InterPro" id="IPR019758">
    <property type="entry name" value="Pept_S26A_signal_pept_1_CS"/>
</dbReference>
<dbReference type="SUPFAM" id="SSF51306">
    <property type="entry name" value="LexA/Signal peptidase"/>
    <property type="match status" value="1"/>
</dbReference>
<dbReference type="PANTHER" id="PTHR46041:SF2">
    <property type="entry name" value="MITOCHONDRIAL INNER MEMBRANE PROTEASE SUBUNIT 2"/>
    <property type="match status" value="1"/>
</dbReference>
<reference evidence="13 14" key="1">
    <citation type="journal article" date="2011" name="Proc. Natl. Acad. Sci. U.S.A.">
        <title>Comparative genomics of xylose-fermenting fungi for enhanced biofuel production.</title>
        <authorList>
            <person name="Wohlbach D.J."/>
            <person name="Kuo A."/>
            <person name="Sato T.K."/>
            <person name="Potts K.M."/>
            <person name="Salamov A.A."/>
            <person name="LaButti K.M."/>
            <person name="Sun H."/>
            <person name="Clum A."/>
            <person name="Pangilinan J.L."/>
            <person name="Lindquist E.A."/>
            <person name="Lucas S."/>
            <person name="Lapidus A."/>
            <person name="Jin M."/>
            <person name="Gunawan C."/>
            <person name="Balan V."/>
            <person name="Dale B.E."/>
            <person name="Jeffries T.W."/>
            <person name="Zinkel R."/>
            <person name="Barry K.W."/>
            <person name="Grigoriev I.V."/>
            <person name="Gasch A.P."/>
        </authorList>
    </citation>
    <scope>NUCLEOTIDE SEQUENCE [LARGE SCALE GENOMIC DNA]</scope>
    <source>
        <strain evidence="14">NRRL Y-27907 / 11-Y1</strain>
    </source>
</reference>
<dbReference type="EC" id="3.4.21.-" evidence="11"/>
<dbReference type="Pfam" id="PF10502">
    <property type="entry name" value="Peptidase_S26"/>
    <property type="match status" value="2"/>
</dbReference>
<evidence type="ECO:0000313" key="14">
    <source>
        <dbReference type="Proteomes" id="UP000000709"/>
    </source>
</evidence>
<accession>G3APC7</accession>
<dbReference type="GO" id="GO:0004252">
    <property type="term" value="F:serine-type endopeptidase activity"/>
    <property type="evidence" value="ECO:0007669"/>
    <property type="project" value="InterPro"/>
</dbReference>
<evidence type="ECO:0000256" key="8">
    <source>
        <dbReference type="ARBA" id="ARBA00023128"/>
    </source>
</evidence>